<dbReference type="Pfam" id="PF25597">
    <property type="entry name" value="SH3_retrovirus"/>
    <property type="match status" value="1"/>
</dbReference>
<evidence type="ECO:0000313" key="5">
    <source>
        <dbReference type="EMBL" id="GAA0140462.1"/>
    </source>
</evidence>
<dbReference type="InterPro" id="IPR013103">
    <property type="entry name" value="RVT_2"/>
</dbReference>
<comment type="caution">
    <text evidence="5">The sequence shown here is derived from an EMBL/GenBank/DDBJ whole genome shotgun (WGS) entry which is preliminary data.</text>
</comment>
<protein>
    <submittedName>
        <fullName evidence="5">Transmembrane signal receptor</fullName>
    </submittedName>
</protein>
<dbReference type="Pfam" id="PF07727">
    <property type="entry name" value="RVT_2"/>
    <property type="match status" value="1"/>
</dbReference>
<accession>A0AAV3NNH8</accession>
<keyword evidence="5" id="KW-0675">Receptor</keyword>
<dbReference type="Pfam" id="PF22936">
    <property type="entry name" value="Pol_BBD"/>
    <property type="match status" value="1"/>
</dbReference>
<gene>
    <name evidence="5" type="ORF">LIER_35242</name>
</gene>
<evidence type="ECO:0000259" key="4">
    <source>
        <dbReference type="Pfam" id="PF25597"/>
    </source>
</evidence>
<feature type="region of interest" description="Disordered" evidence="1">
    <location>
        <begin position="337"/>
        <end position="382"/>
    </location>
</feature>
<dbReference type="Proteomes" id="UP001454036">
    <property type="component" value="Unassembled WGS sequence"/>
</dbReference>
<sequence>MAIPMGVGKAPIFEDFIVKVLMGLKDEFHDMITSIVTKAVTLTFEEACQLCPRFVNIEDNLTTITSMHPFQRAPSNIWYPDTEATHHVTPNLAALQSFDEYAGSERLHVGNGTGLSISHVGSSNISVPNRVFHLTDILHVPEMTKSLLSVQKFCHDNNAIFEFTDSGFLIKDKPTQRILLTGPPSNGLYSFQPAAYSASASSKVWHHRLCHPHSRVLQQVLSHHRPYQSHKFSYRSTPLVFLGYSPHHNGYRCLSLESSKLFIVKYVQFKEHIYPLSKPSLLGTSPSHSLTTQTHPYASASIPPCPIDQVVSTHAITPTLANSTSFSHFGHPLHIHELPQNHNSSRSSPMPTRSPFVSPNSTELPPVSSSSFVPSPPAQSPVRPAPPIPIPYHTRSTTNSLNPTKKINYFALTISSHILLEPTCFSQENRCPLWRAAIQDEINAMIRTNTCTLLPRSSAMNVICCRWIFKLKRDTQGQVVRRRARLVAKGNHQQEGVDYFDTFSPVVKHSTIRILLTLAVTYSWPIKQLDIQNAFLNGDLSETVYMQQPPGDTDWTGCVADRRSTGGHAIYFGSNLVSWQSRK</sequence>
<evidence type="ECO:0000256" key="1">
    <source>
        <dbReference type="SAM" id="MobiDB-lite"/>
    </source>
</evidence>
<organism evidence="5 6">
    <name type="scientific">Lithospermum erythrorhizon</name>
    <name type="common">Purple gromwell</name>
    <name type="synonym">Lithospermum officinale var. erythrorhizon</name>
    <dbReference type="NCBI Taxonomy" id="34254"/>
    <lineage>
        <taxon>Eukaryota</taxon>
        <taxon>Viridiplantae</taxon>
        <taxon>Streptophyta</taxon>
        <taxon>Embryophyta</taxon>
        <taxon>Tracheophyta</taxon>
        <taxon>Spermatophyta</taxon>
        <taxon>Magnoliopsida</taxon>
        <taxon>eudicotyledons</taxon>
        <taxon>Gunneridae</taxon>
        <taxon>Pentapetalae</taxon>
        <taxon>asterids</taxon>
        <taxon>lamiids</taxon>
        <taxon>Boraginales</taxon>
        <taxon>Boraginaceae</taxon>
        <taxon>Boraginoideae</taxon>
        <taxon>Lithospermeae</taxon>
        <taxon>Lithospermum</taxon>
    </lineage>
</organism>
<feature type="domain" description="Retroviral polymerase SH3-like" evidence="4">
    <location>
        <begin position="223"/>
        <end position="278"/>
    </location>
</feature>
<name>A0AAV3NNH8_LITER</name>
<reference evidence="5 6" key="1">
    <citation type="submission" date="2024-01" db="EMBL/GenBank/DDBJ databases">
        <title>The complete chloroplast genome sequence of Lithospermum erythrorhizon: insights into the phylogenetic relationship among Boraginaceae species and the maternal lineages of purple gromwells.</title>
        <authorList>
            <person name="Okada T."/>
            <person name="Watanabe K."/>
        </authorList>
    </citation>
    <scope>NUCLEOTIDE SEQUENCE [LARGE SCALE GENOMIC DNA]</scope>
</reference>
<evidence type="ECO:0000313" key="6">
    <source>
        <dbReference type="Proteomes" id="UP001454036"/>
    </source>
</evidence>
<feature type="domain" description="Reverse transcriptase Ty1/copia-type" evidence="2">
    <location>
        <begin position="450"/>
        <end position="552"/>
    </location>
</feature>
<dbReference type="InterPro" id="IPR054722">
    <property type="entry name" value="PolX-like_BBD"/>
</dbReference>
<feature type="domain" description="Retrovirus-related Pol polyprotein from transposon TNT 1-94-like beta-barrel" evidence="3">
    <location>
        <begin position="78"/>
        <end position="153"/>
    </location>
</feature>
<evidence type="ECO:0000259" key="3">
    <source>
        <dbReference type="Pfam" id="PF22936"/>
    </source>
</evidence>
<dbReference type="AlphaFoldDB" id="A0AAV3NNH8"/>
<keyword evidence="5" id="KW-0812">Transmembrane</keyword>
<dbReference type="InterPro" id="IPR057670">
    <property type="entry name" value="SH3_retrovirus"/>
</dbReference>
<keyword evidence="6" id="KW-1185">Reference proteome</keyword>
<proteinExistence type="predicted"/>
<evidence type="ECO:0000259" key="2">
    <source>
        <dbReference type="Pfam" id="PF07727"/>
    </source>
</evidence>
<feature type="compositionally biased region" description="Low complexity" evidence="1">
    <location>
        <begin position="344"/>
        <end position="355"/>
    </location>
</feature>
<keyword evidence="5" id="KW-0472">Membrane</keyword>
<dbReference type="EMBL" id="BAABME010015298">
    <property type="protein sequence ID" value="GAA0140462.1"/>
    <property type="molecule type" value="Genomic_DNA"/>
</dbReference>